<dbReference type="STRING" id="51351.M4DN43"/>
<evidence type="ECO:0000313" key="2">
    <source>
        <dbReference type="EnsemblPlants" id="Bra017930.1-P"/>
    </source>
</evidence>
<dbReference type="AlphaFoldDB" id="M4DN43"/>
<reference evidence="2 3" key="1">
    <citation type="journal article" date="2011" name="Nat. Genet.">
        <title>The genome of the mesopolyploid crop species Brassica rapa.</title>
        <authorList>
            <consortium name="Brassica rapa Genome Sequencing Project Consortium"/>
            <person name="Wang X."/>
            <person name="Wang H."/>
            <person name="Wang J."/>
            <person name="Sun R."/>
            <person name="Wu J."/>
            <person name="Liu S."/>
            <person name="Bai Y."/>
            <person name="Mun J.H."/>
            <person name="Bancroft I."/>
            <person name="Cheng F."/>
            <person name="Huang S."/>
            <person name="Li X."/>
            <person name="Hua W."/>
            <person name="Wang J."/>
            <person name="Wang X."/>
            <person name="Freeling M."/>
            <person name="Pires J.C."/>
            <person name="Paterson A.H."/>
            <person name="Chalhoub B."/>
            <person name="Wang B."/>
            <person name="Hayward A."/>
            <person name="Sharpe A.G."/>
            <person name="Park B.S."/>
            <person name="Weisshaar B."/>
            <person name="Liu B."/>
            <person name="Li B."/>
            <person name="Liu B."/>
            <person name="Tong C."/>
            <person name="Song C."/>
            <person name="Duran C."/>
            <person name="Peng C."/>
            <person name="Geng C."/>
            <person name="Koh C."/>
            <person name="Lin C."/>
            <person name="Edwards D."/>
            <person name="Mu D."/>
            <person name="Shen D."/>
            <person name="Soumpourou E."/>
            <person name="Li F."/>
            <person name="Fraser F."/>
            <person name="Conant G."/>
            <person name="Lassalle G."/>
            <person name="King G.J."/>
            <person name="Bonnema G."/>
            <person name="Tang H."/>
            <person name="Wang H."/>
            <person name="Belcram H."/>
            <person name="Zhou H."/>
            <person name="Hirakawa H."/>
            <person name="Abe H."/>
            <person name="Guo H."/>
            <person name="Wang H."/>
            <person name="Jin H."/>
            <person name="Parkin I.A."/>
            <person name="Batley J."/>
            <person name="Kim J.S."/>
            <person name="Just J."/>
            <person name="Li J."/>
            <person name="Xu J."/>
            <person name="Deng J."/>
            <person name="Kim J.A."/>
            <person name="Li J."/>
            <person name="Yu J."/>
            <person name="Meng J."/>
            <person name="Wang J."/>
            <person name="Min J."/>
            <person name="Poulain J."/>
            <person name="Wang J."/>
            <person name="Hatakeyama K."/>
            <person name="Wu K."/>
            <person name="Wang L."/>
            <person name="Fang L."/>
            <person name="Trick M."/>
            <person name="Links M.G."/>
            <person name="Zhao M."/>
            <person name="Jin M."/>
            <person name="Ramchiary N."/>
            <person name="Drou N."/>
            <person name="Berkman P.J."/>
            <person name="Cai Q."/>
            <person name="Huang Q."/>
            <person name="Li R."/>
            <person name="Tabata S."/>
            <person name="Cheng S."/>
            <person name="Zhang S."/>
            <person name="Zhang S."/>
            <person name="Huang S."/>
            <person name="Sato S."/>
            <person name="Sun S."/>
            <person name="Kwon S.J."/>
            <person name="Choi S.R."/>
            <person name="Lee T.H."/>
            <person name="Fan W."/>
            <person name="Zhao X."/>
            <person name="Tan X."/>
            <person name="Xu X."/>
            <person name="Wang Y."/>
            <person name="Qiu Y."/>
            <person name="Yin Y."/>
            <person name="Li Y."/>
            <person name="Du Y."/>
            <person name="Liao Y."/>
            <person name="Lim Y."/>
            <person name="Narusaka Y."/>
            <person name="Wang Y."/>
            <person name="Wang Z."/>
            <person name="Li Z."/>
            <person name="Wang Z."/>
            <person name="Xiong Z."/>
            <person name="Zhang Z."/>
        </authorList>
    </citation>
    <scope>NUCLEOTIDE SEQUENCE [LARGE SCALE GENOMIC DNA]</scope>
    <source>
        <strain evidence="2 3">cv. Chiifu-401-42</strain>
    </source>
</reference>
<keyword evidence="3" id="KW-1185">Reference proteome</keyword>
<dbReference type="EnsemblPlants" id="Bra017930.1">
    <property type="protein sequence ID" value="Bra017930.1-P"/>
    <property type="gene ID" value="Bra017930"/>
</dbReference>
<evidence type="ECO:0000313" key="3">
    <source>
        <dbReference type="Proteomes" id="UP000011750"/>
    </source>
</evidence>
<feature type="compositionally biased region" description="Polar residues" evidence="1">
    <location>
        <begin position="1"/>
        <end position="17"/>
    </location>
</feature>
<reference evidence="2" key="3">
    <citation type="submission" date="2023-03" db="UniProtKB">
        <authorList>
            <consortium name="EnsemblPlants"/>
        </authorList>
    </citation>
    <scope>IDENTIFICATION</scope>
    <source>
        <strain evidence="2">cv. Chiifu-401-42</strain>
    </source>
</reference>
<protein>
    <submittedName>
        <fullName evidence="2">Uncharacterized protein</fullName>
    </submittedName>
</protein>
<reference evidence="2 3" key="2">
    <citation type="journal article" date="2018" name="Hortic Res">
        <title>Improved Brassica rapa reference genome by single-molecule sequencing and chromosome conformation capture technologies.</title>
        <authorList>
            <person name="Zhang L."/>
            <person name="Cai X."/>
            <person name="Wu J."/>
            <person name="Liu M."/>
            <person name="Grob S."/>
            <person name="Cheng F."/>
            <person name="Liang J."/>
            <person name="Cai C."/>
            <person name="Liu Z."/>
            <person name="Liu B."/>
            <person name="Wang F."/>
            <person name="Li S."/>
            <person name="Liu F."/>
            <person name="Li X."/>
            <person name="Cheng L."/>
            <person name="Yang W."/>
            <person name="Li M.H."/>
            <person name="Grossniklaus U."/>
            <person name="Zheng H."/>
            <person name="Wang X."/>
        </authorList>
    </citation>
    <scope>NUCLEOTIDE SEQUENCE [LARGE SCALE GENOMIC DNA]</scope>
    <source>
        <strain evidence="2 3">cv. Chiifu-401-42</strain>
    </source>
</reference>
<feature type="compositionally biased region" description="Pro residues" evidence="1">
    <location>
        <begin position="19"/>
        <end position="37"/>
    </location>
</feature>
<name>M4DN43_BRACM</name>
<dbReference type="HOGENOM" id="CLU_1847942_0_0_1"/>
<feature type="compositionally biased region" description="Polar residues" evidence="1">
    <location>
        <begin position="105"/>
        <end position="126"/>
    </location>
</feature>
<dbReference type="InParanoid" id="M4DN43"/>
<organism evidence="2 3">
    <name type="scientific">Brassica campestris</name>
    <name type="common">Field mustard</name>
    <dbReference type="NCBI Taxonomy" id="3711"/>
    <lineage>
        <taxon>Eukaryota</taxon>
        <taxon>Viridiplantae</taxon>
        <taxon>Streptophyta</taxon>
        <taxon>Embryophyta</taxon>
        <taxon>Tracheophyta</taxon>
        <taxon>Spermatophyta</taxon>
        <taxon>Magnoliopsida</taxon>
        <taxon>eudicotyledons</taxon>
        <taxon>Gunneridae</taxon>
        <taxon>Pentapetalae</taxon>
        <taxon>rosids</taxon>
        <taxon>malvids</taxon>
        <taxon>Brassicales</taxon>
        <taxon>Brassicaceae</taxon>
        <taxon>Brassiceae</taxon>
        <taxon>Brassica</taxon>
    </lineage>
</organism>
<feature type="region of interest" description="Disordered" evidence="1">
    <location>
        <begin position="1"/>
        <end position="139"/>
    </location>
</feature>
<sequence length="139" mass="15864">MDSSHYNQSYGQWNSPYSPHHPPPAPLLLPLLPPPRQSHPDSPNFYLPSTHNSGQRKDGHHYSHRQYFSPNPAVNQSSSYYLQHLPPPHQHHPPLLPPQQHQPYIPQQVSYESQRASQPSSSTIPFTESRDVSLGWLQG</sequence>
<dbReference type="Gramene" id="Bra017930.1">
    <property type="protein sequence ID" value="Bra017930.1-P"/>
    <property type="gene ID" value="Bra017930"/>
</dbReference>
<evidence type="ECO:0000256" key="1">
    <source>
        <dbReference type="SAM" id="MobiDB-lite"/>
    </source>
</evidence>
<accession>M4DN43</accession>
<feature type="compositionally biased region" description="Polar residues" evidence="1">
    <location>
        <begin position="66"/>
        <end position="81"/>
    </location>
</feature>
<dbReference type="Proteomes" id="UP000011750">
    <property type="component" value="Chromosome A06"/>
</dbReference>
<proteinExistence type="predicted"/>